<dbReference type="InterPro" id="IPR004013">
    <property type="entry name" value="PHP_dom"/>
</dbReference>
<dbReference type="NCBIfam" id="NF038032">
    <property type="entry name" value="CehA_McbA_metalo"/>
    <property type="match status" value="1"/>
</dbReference>
<dbReference type="InterPro" id="IPR052018">
    <property type="entry name" value="PHP_domain"/>
</dbReference>
<dbReference type="CDD" id="cd07432">
    <property type="entry name" value="PHP_HisPPase"/>
    <property type="match status" value="1"/>
</dbReference>
<dbReference type="SUPFAM" id="SSF89550">
    <property type="entry name" value="PHP domain-like"/>
    <property type="match status" value="1"/>
</dbReference>
<dbReference type="SMART" id="SM00481">
    <property type="entry name" value="POLIIIAc"/>
    <property type="match status" value="1"/>
</dbReference>
<sequence length="354" mass="39251">MSDFSFSNIIKDKPGWYRGDFHVHSTCSDGDYPIGTVTRIAEAEGLDFFAITDHNTIEAFKSLEEDLNTLVIPGLEVSFRLGHFNLFGLHGWEDWMEGIVEIVPSKLDDGDDADVAALLEQLTSDGLITSINHPCLPPWAWEFGSTDLRYLHCLEIWNDLYWPGNVTGNPDAVKMWISWLNAGHRITGIGGSDYHYPPRTEHGLPGERLGMPTTYVYARELSTDGILEGIKQGRAYVTKGPKVTFLASLDGSDYMIGDDMGEQSGDIEFSATVTNKPAGIKVQLIKCGEVIAEKQLDGEATDVKFADRVNSKASVWYSLFITDLEGDVLAITNPIYVGPLRKPKLNLYSDFYPG</sequence>
<dbReference type="EMBL" id="JACNJN010000050">
    <property type="protein sequence ID" value="MBC8334142.1"/>
    <property type="molecule type" value="Genomic_DNA"/>
</dbReference>
<dbReference type="GO" id="GO:0004534">
    <property type="term" value="F:5'-3' RNA exonuclease activity"/>
    <property type="evidence" value="ECO:0007669"/>
    <property type="project" value="TreeGrafter"/>
</dbReference>
<evidence type="ECO:0000313" key="2">
    <source>
        <dbReference type="EMBL" id="MBC8334142.1"/>
    </source>
</evidence>
<gene>
    <name evidence="2" type="ORF">H8E29_02660</name>
</gene>
<comment type="caution">
    <text evidence="2">The sequence shown here is derived from an EMBL/GenBank/DDBJ whole genome shotgun (WGS) entry which is preliminary data.</text>
</comment>
<dbReference type="InterPro" id="IPR003141">
    <property type="entry name" value="Pol/His_phosphatase_N"/>
</dbReference>
<dbReference type="PANTHER" id="PTHR42924">
    <property type="entry name" value="EXONUCLEASE"/>
    <property type="match status" value="1"/>
</dbReference>
<proteinExistence type="predicted"/>
<organism evidence="2 3">
    <name type="scientific">Candidatus Desulfolinea nitratireducens</name>
    <dbReference type="NCBI Taxonomy" id="2841698"/>
    <lineage>
        <taxon>Bacteria</taxon>
        <taxon>Bacillati</taxon>
        <taxon>Chloroflexota</taxon>
        <taxon>Anaerolineae</taxon>
        <taxon>Anaerolineales</taxon>
        <taxon>Anaerolineales incertae sedis</taxon>
        <taxon>Candidatus Desulfolinea</taxon>
    </lineage>
</organism>
<reference evidence="2 3" key="1">
    <citation type="submission" date="2020-08" db="EMBL/GenBank/DDBJ databases">
        <title>Bridging the membrane lipid divide: bacteria of the FCB group superphylum have the potential to synthesize archaeal ether lipids.</title>
        <authorList>
            <person name="Villanueva L."/>
            <person name="Von Meijenfeldt F.A.B."/>
            <person name="Westbye A.B."/>
            <person name="Yadav S."/>
            <person name="Hopmans E.C."/>
            <person name="Dutilh B.E."/>
            <person name="Sinninghe Damste J.S."/>
        </authorList>
    </citation>
    <scope>NUCLEOTIDE SEQUENCE [LARGE SCALE GENOMIC DNA]</scope>
    <source>
        <strain evidence="2">NIOZ-UU36</strain>
    </source>
</reference>
<dbReference type="AlphaFoldDB" id="A0A8J6NIF3"/>
<dbReference type="Gene3D" id="3.20.20.140">
    <property type="entry name" value="Metal-dependent hydrolases"/>
    <property type="match status" value="1"/>
</dbReference>
<dbReference type="GO" id="GO:0035312">
    <property type="term" value="F:5'-3' DNA exonuclease activity"/>
    <property type="evidence" value="ECO:0007669"/>
    <property type="project" value="TreeGrafter"/>
</dbReference>
<feature type="domain" description="Polymerase/histidinol phosphatase N-terminal" evidence="1">
    <location>
        <begin position="19"/>
        <end position="81"/>
    </location>
</feature>
<name>A0A8J6NIF3_9CHLR</name>
<accession>A0A8J6NIF3</accession>
<protein>
    <submittedName>
        <fullName evidence="2">PHP domain-containing protein</fullName>
    </submittedName>
</protein>
<dbReference type="InterPro" id="IPR016195">
    <property type="entry name" value="Pol/histidinol_Pase-like"/>
</dbReference>
<dbReference type="Pfam" id="PF02811">
    <property type="entry name" value="PHP"/>
    <property type="match status" value="1"/>
</dbReference>
<evidence type="ECO:0000313" key="3">
    <source>
        <dbReference type="Proteomes" id="UP000614469"/>
    </source>
</evidence>
<evidence type="ECO:0000259" key="1">
    <source>
        <dbReference type="SMART" id="SM00481"/>
    </source>
</evidence>
<dbReference type="PANTHER" id="PTHR42924:SF3">
    <property type="entry name" value="POLYMERASE_HISTIDINOL PHOSPHATASE N-TERMINAL DOMAIN-CONTAINING PROTEIN"/>
    <property type="match status" value="1"/>
</dbReference>
<dbReference type="Proteomes" id="UP000614469">
    <property type="component" value="Unassembled WGS sequence"/>
</dbReference>